<dbReference type="SMART" id="SM00530">
    <property type="entry name" value="HTH_XRE"/>
    <property type="match status" value="1"/>
</dbReference>
<dbReference type="InterPro" id="IPR001387">
    <property type="entry name" value="Cro/C1-type_HTH"/>
</dbReference>
<organism evidence="5 6">
    <name type="scientific">Brevibacterium metallidurans</name>
    <dbReference type="NCBI Taxonomy" id="1482676"/>
    <lineage>
        <taxon>Bacteria</taxon>
        <taxon>Bacillati</taxon>
        <taxon>Actinomycetota</taxon>
        <taxon>Actinomycetes</taxon>
        <taxon>Micrococcales</taxon>
        <taxon>Brevibacteriaceae</taxon>
        <taxon>Brevibacterium</taxon>
    </lineage>
</organism>
<evidence type="ECO:0000256" key="3">
    <source>
        <dbReference type="ARBA" id="ARBA00023163"/>
    </source>
</evidence>
<dbReference type="InterPro" id="IPR010982">
    <property type="entry name" value="Lambda_DNA-bd_dom_sf"/>
</dbReference>
<reference evidence="5 6" key="1">
    <citation type="submission" date="2024-01" db="EMBL/GenBank/DDBJ databases">
        <title>Characterization of antibiotic resistant novel bacterial strains and their environmental applications.</title>
        <authorList>
            <person name="Manzoor S."/>
            <person name="Abbas S."/>
            <person name="Arshad M."/>
            <person name="Ahmed I."/>
        </authorList>
    </citation>
    <scope>NUCLEOTIDE SEQUENCE [LARGE SCALE GENOMIC DNA]</scope>
    <source>
        <strain evidence="5 6">NCCP-602</strain>
    </source>
</reference>
<dbReference type="Pfam" id="PF01381">
    <property type="entry name" value="HTH_3"/>
    <property type="match status" value="1"/>
</dbReference>
<keyword evidence="2" id="KW-0238">DNA-binding</keyword>
<dbReference type="RefSeq" id="WP_339393719.1">
    <property type="nucleotide sequence ID" value="NZ_BAAAAF010000015.1"/>
</dbReference>
<sequence>MKESLKHRLGRNLRALRVSRGLTQEKLAEYLDVTPRYLAGIERGERNLTLESIDALAEALRVDNLALLTAGVDDPNTPQRS</sequence>
<dbReference type="EMBL" id="BAAAAF010000015">
    <property type="protein sequence ID" value="GAA0037066.1"/>
    <property type="molecule type" value="Genomic_DNA"/>
</dbReference>
<dbReference type="Proteomes" id="UP001498238">
    <property type="component" value="Unassembled WGS sequence"/>
</dbReference>
<evidence type="ECO:0000259" key="4">
    <source>
        <dbReference type="PROSITE" id="PS50943"/>
    </source>
</evidence>
<protein>
    <recommendedName>
        <fullName evidence="4">HTH cro/C1-type domain-containing protein</fullName>
    </recommendedName>
</protein>
<gene>
    <name evidence="5" type="ORF">NCCP602_30270</name>
</gene>
<dbReference type="InterPro" id="IPR050807">
    <property type="entry name" value="TransReg_Diox_bact_type"/>
</dbReference>
<evidence type="ECO:0000256" key="1">
    <source>
        <dbReference type="ARBA" id="ARBA00023015"/>
    </source>
</evidence>
<proteinExistence type="predicted"/>
<keyword evidence="3" id="KW-0804">Transcription</keyword>
<keyword evidence="6" id="KW-1185">Reference proteome</keyword>
<dbReference type="SUPFAM" id="SSF47413">
    <property type="entry name" value="lambda repressor-like DNA-binding domains"/>
    <property type="match status" value="1"/>
</dbReference>
<keyword evidence="1" id="KW-0805">Transcription regulation</keyword>
<accession>A0ABP3CAY1</accession>
<dbReference type="Gene3D" id="1.10.260.40">
    <property type="entry name" value="lambda repressor-like DNA-binding domains"/>
    <property type="match status" value="1"/>
</dbReference>
<feature type="domain" description="HTH cro/C1-type" evidence="4">
    <location>
        <begin position="13"/>
        <end position="68"/>
    </location>
</feature>
<name>A0ABP3CAY1_9MICO</name>
<dbReference type="CDD" id="cd00093">
    <property type="entry name" value="HTH_XRE"/>
    <property type="match status" value="1"/>
</dbReference>
<evidence type="ECO:0000313" key="5">
    <source>
        <dbReference type="EMBL" id="GAA0037066.1"/>
    </source>
</evidence>
<evidence type="ECO:0000256" key="2">
    <source>
        <dbReference type="ARBA" id="ARBA00023125"/>
    </source>
</evidence>
<comment type="caution">
    <text evidence="5">The sequence shown here is derived from an EMBL/GenBank/DDBJ whole genome shotgun (WGS) entry which is preliminary data.</text>
</comment>
<dbReference type="PANTHER" id="PTHR46797">
    <property type="entry name" value="HTH-TYPE TRANSCRIPTIONAL REGULATOR"/>
    <property type="match status" value="1"/>
</dbReference>
<evidence type="ECO:0000313" key="6">
    <source>
        <dbReference type="Proteomes" id="UP001498238"/>
    </source>
</evidence>
<dbReference type="PROSITE" id="PS50943">
    <property type="entry name" value="HTH_CROC1"/>
    <property type="match status" value="1"/>
</dbReference>
<dbReference type="PANTHER" id="PTHR46797:SF23">
    <property type="entry name" value="HTH-TYPE TRANSCRIPTIONAL REGULATOR SUTR"/>
    <property type="match status" value="1"/>
</dbReference>